<comment type="caution">
    <text evidence="5">The sequence shown here is derived from an EMBL/GenBank/DDBJ whole genome shotgun (WGS) entry which is preliminary data.</text>
</comment>
<dbReference type="PROSITE" id="PS00122">
    <property type="entry name" value="CARBOXYLESTERASE_B_1"/>
    <property type="match status" value="1"/>
</dbReference>
<dbReference type="OrthoDB" id="408631at2759"/>
<keyword evidence="2" id="KW-0378">Hydrolase</keyword>
<dbReference type="InterPro" id="IPR050309">
    <property type="entry name" value="Type-B_Carboxylest/Lipase"/>
</dbReference>
<dbReference type="EMBL" id="JAGMWT010000029">
    <property type="protein sequence ID" value="KAH7110070.1"/>
    <property type="molecule type" value="Genomic_DNA"/>
</dbReference>
<gene>
    <name evidence="5" type="ORF">B0J11DRAFT_512610</name>
</gene>
<dbReference type="InterPro" id="IPR002018">
    <property type="entry name" value="CarbesteraseB"/>
</dbReference>
<comment type="similarity">
    <text evidence="1">Belongs to the type-B carboxylesterase/lipase family.</text>
</comment>
<dbReference type="AlphaFoldDB" id="A0A9P9CYL5"/>
<evidence type="ECO:0000256" key="1">
    <source>
        <dbReference type="ARBA" id="ARBA00005964"/>
    </source>
</evidence>
<dbReference type="Pfam" id="PF00135">
    <property type="entry name" value="COesterase"/>
    <property type="match status" value="1"/>
</dbReference>
<feature type="domain" description="Carboxylesterase type B" evidence="4">
    <location>
        <begin position="180"/>
        <end position="682"/>
    </location>
</feature>
<dbReference type="InterPro" id="IPR029058">
    <property type="entry name" value="AB_hydrolase_fold"/>
</dbReference>
<evidence type="ECO:0000313" key="6">
    <source>
        <dbReference type="Proteomes" id="UP000700596"/>
    </source>
</evidence>
<evidence type="ECO:0000313" key="5">
    <source>
        <dbReference type="EMBL" id="KAH7110070.1"/>
    </source>
</evidence>
<dbReference type="InterPro" id="IPR019826">
    <property type="entry name" value="Carboxylesterase_B_AS"/>
</dbReference>
<dbReference type="Proteomes" id="UP000700596">
    <property type="component" value="Unassembled WGS sequence"/>
</dbReference>
<protein>
    <submittedName>
        <fullName evidence="5">Carboxylesterase family-domain-containing protein</fullName>
    </submittedName>
</protein>
<dbReference type="Gene3D" id="3.40.50.1820">
    <property type="entry name" value="alpha/beta hydrolase"/>
    <property type="match status" value="1"/>
</dbReference>
<feature type="chain" id="PRO_5040247483" evidence="3">
    <location>
        <begin position="24"/>
        <end position="712"/>
    </location>
</feature>
<feature type="signal peptide" evidence="3">
    <location>
        <begin position="1"/>
        <end position="23"/>
    </location>
</feature>
<keyword evidence="3" id="KW-0732">Signal</keyword>
<evidence type="ECO:0000259" key="4">
    <source>
        <dbReference type="Pfam" id="PF00135"/>
    </source>
</evidence>
<organism evidence="5 6">
    <name type="scientific">Dendryphion nanum</name>
    <dbReference type="NCBI Taxonomy" id="256645"/>
    <lineage>
        <taxon>Eukaryota</taxon>
        <taxon>Fungi</taxon>
        <taxon>Dikarya</taxon>
        <taxon>Ascomycota</taxon>
        <taxon>Pezizomycotina</taxon>
        <taxon>Dothideomycetes</taxon>
        <taxon>Pleosporomycetidae</taxon>
        <taxon>Pleosporales</taxon>
        <taxon>Torulaceae</taxon>
        <taxon>Dendryphion</taxon>
    </lineage>
</organism>
<dbReference type="SUPFAM" id="SSF53474">
    <property type="entry name" value="alpha/beta-Hydrolases"/>
    <property type="match status" value="1"/>
</dbReference>
<evidence type="ECO:0000256" key="3">
    <source>
        <dbReference type="SAM" id="SignalP"/>
    </source>
</evidence>
<evidence type="ECO:0000256" key="2">
    <source>
        <dbReference type="ARBA" id="ARBA00022801"/>
    </source>
</evidence>
<name>A0A9P9CYL5_9PLEO</name>
<keyword evidence="6" id="KW-1185">Reference proteome</keyword>
<dbReference type="GO" id="GO:0016787">
    <property type="term" value="F:hydrolase activity"/>
    <property type="evidence" value="ECO:0007669"/>
    <property type="project" value="UniProtKB-KW"/>
</dbReference>
<proteinExistence type="inferred from homology"/>
<sequence length="712" mass="78955">MTLWNLWGSIACVIALQASFVLGAPLVQDLGHDLTILTDNDLVGNTTSRTTGAILIGPVLSYSNAEKTCALLNEKLWSPQSGDFDAGLNNSLSYHVYSSKESKDPSGLYWVAKGNSSTCNAVTAKGKIEKTSCDKPLPALCTQSAPMAHPAWADTSPRYQISQRVGRQILTGFRDFHTFRFHGVRFAPQPKRFELSTLYEGEGQASATQYGYDCIQQPMPYLGTMSEDCLFMNIWTPYLPTKPSHPETGTKLKPVLFWIYGGGDTEGSGTDPEKEGGQLASRGDIVVVEFNYRLGALGWLTFKDGVHNGNYGLSDQLNALRWINKYISAFGGDPRRITIWGESAGASGVRSLLASPLANGLFSGAIMQSAPGGALNEEMWANYSTPLRLYEKFTKKVLAENGCTNGTDDVECLRAGDPHKWAESGRTHAQFHSRDGNIIPFAGLPLSGRFAKPRDISLAIGSTRDEAAGWLPYNLTSNFRQLLSVLANVATIDVMPLANLSIFNPEFASGWSELSTEQKMIAVFNASQRLATEGVFTCLTTATAYSATKNRLFKSVYQFEFNRTYIPDNTESTPQSRRLCGRYTQNPDREEYYKCHSTENPVVFGNPGFLGWPDRDGTDVAYSRLIVDYWSTFARTGKMDADPSYLRARGFWTTEQQQRRAGAWKQYSSNGDTAMRLQWTGQKMFAWGQTFAERCRALGYPQDYYEGIDFLR</sequence>
<reference evidence="5" key="1">
    <citation type="journal article" date="2021" name="Nat. Commun.">
        <title>Genetic determinants of endophytism in the Arabidopsis root mycobiome.</title>
        <authorList>
            <person name="Mesny F."/>
            <person name="Miyauchi S."/>
            <person name="Thiergart T."/>
            <person name="Pickel B."/>
            <person name="Atanasova L."/>
            <person name="Karlsson M."/>
            <person name="Huettel B."/>
            <person name="Barry K.W."/>
            <person name="Haridas S."/>
            <person name="Chen C."/>
            <person name="Bauer D."/>
            <person name="Andreopoulos W."/>
            <person name="Pangilinan J."/>
            <person name="LaButti K."/>
            <person name="Riley R."/>
            <person name="Lipzen A."/>
            <person name="Clum A."/>
            <person name="Drula E."/>
            <person name="Henrissat B."/>
            <person name="Kohler A."/>
            <person name="Grigoriev I.V."/>
            <person name="Martin F.M."/>
            <person name="Hacquard S."/>
        </authorList>
    </citation>
    <scope>NUCLEOTIDE SEQUENCE</scope>
    <source>
        <strain evidence="5">MPI-CAGE-CH-0243</strain>
    </source>
</reference>
<accession>A0A9P9CYL5</accession>
<dbReference type="PANTHER" id="PTHR11559">
    <property type="entry name" value="CARBOXYLESTERASE"/>
    <property type="match status" value="1"/>
</dbReference>